<sequence>MKSDPKVPEGHVDRFPQIRHSPKQHGKTAHACWKFSGFHEYLLELSRDPTTRRAVMTLGMDSVRSADTSTCKKGVPLWLLEDPTSPLDPPLASVKDKTHRGLAHPAFARALTPMDWEATDSVWQQVLEGERQLLSDQLPRFIFPCSQEFPVGKPPAWGAVLEHACKGEVCLRSAKAIFMGPDAALEGDGYHKGKPGNATIIGMTEDIHPTNHRWGRNSGILSLYPPMLVSLIESQVRFALSSRQDWIKLDGDFDYEEFFWTIYGLFDDQDFADNIIALWNKAVFGAAKARVAAPATAAGRSSLAQIKAARALQKAAATAPASTPAPDAAAAVVAPA</sequence>
<evidence type="ECO:0000256" key="1">
    <source>
        <dbReference type="SAM" id="MobiDB-lite"/>
    </source>
</evidence>
<dbReference type="Pfam" id="PF20414">
    <property type="entry name" value="DUF6698"/>
    <property type="match status" value="2"/>
</dbReference>
<evidence type="ECO:0000313" key="3">
    <source>
        <dbReference type="Proteomes" id="UP001362999"/>
    </source>
</evidence>
<proteinExistence type="predicted"/>
<dbReference type="AlphaFoldDB" id="A0AAW0CGI5"/>
<gene>
    <name evidence="2" type="ORF">R3P38DRAFT_3311649</name>
</gene>
<evidence type="ECO:0000313" key="2">
    <source>
        <dbReference type="EMBL" id="KAK7037070.1"/>
    </source>
</evidence>
<organism evidence="2 3">
    <name type="scientific">Favolaschia claudopus</name>
    <dbReference type="NCBI Taxonomy" id="2862362"/>
    <lineage>
        <taxon>Eukaryota</taxon>
        <taxon>Fungi</taxon>
        <taxon>Dikarya</taxon>
        <taxon>Basidiomycota</taxon>
        <taxon>Agaricomycotina</taxon>
        <taxon>Agaricomycetes</taxon>
        <taxon>Agaricomycetidae</taxon>
        <taxon>Agaricales</taxon>
        <taxon>Marasmiineae</taxon>
        <taxon>Mycenaceae</taxon>
        <taxon>Favolaschia</taxon>
    </lineage>
</organism>
<accession>A0AAW0CGI5</accession>
<keyword evidence="3" id="KW-1185">Reference proteome</keyword>
<feature type="compositionally biased region" description="Basic and acidic residues" evidence="1">
    <location>
        <begin position="1"/>
        <end position="16"/>
    </location>
</feature>
<protein>
    <submittedName>
        <fullName evidence="2">Uncharacterized protein</fullName>
    </submittedName>
</protein>
<dbReference type="InterPro" id="IPR046521">
    <property type="entry name" value="DUF6698"/>
</dbReference>
<feature type="region of interest" description="Disordered" evidence="1">
    <location>
        <begin position="1"/>
        <end position="23"/>
    </location>
</feature>
<name>A0AAW0CGI5_9AGAR</name>
<dbReference type="EMBL" id="JAWWNJ010000018">
    <property type="protein sequence ID" value="KAK7037070.1"/>
    <property type="molecule type" value="Genomic_DNA"/>
</dbReference>
<reference evidence="2 3" key="1">
    <citation type="journal article" date="2024" name="J Genomics">
        <title>Draft genome sequencing and assembly of Favolaschia claudopus CIRM-BRFM 2984 isolated from oak limbs.</title>
        <authorList>
            <person name="Navarro D."/>
            <person name="Drula E."/>
            <person name="Chaduli D."/>
            <person name="Cazenave R."/>
            <person name="Ahrendt S."/>
            <person name="Wang J."/>
            <person name="Lipzen A."/>
            <person name="Daum C."/>
            <person name="Barry K."/>
            <person name="Grigoriev I.V."/>
            <person name="Favel A."/>
            <person name="Rosso M.N."/>
            <person name="Martin F."/>
        </authorList>
    </citation>
    <scope>NUCLEOTIDE SEQUENCE [LARGE SCALE GENOMIC DNA]</scope>
    <source>
        <strain evidence="2 3">CIRM-BRFM 2984</strain>
    </source>
</reference>
<comment type="caution">
    <text evidence="2">The sequence shown here is derived from an EMBL/GenBank/DDBJ whole genome shotgun (WGS) entry which is preliminary data.</text>
</comment>
<dbReference type="Proteomes" id="UP001362999">
    <property type="component" value="Unassembled WGS sequence"/>
</dbReference>